<reference evidence="1" key="2">
    <citation type="journal article" date="2011" name="Funct. Integr. Genomics">
        <title>Major chimpanzee-specific structural changes in sperm development-associated genes.</title>
        <authorList>
            <person name="Kim R.N."/>
            <person name="Kim D.W."/>
            <person name="Choi S.H."/>
            <person name="Chae S.H."/>
            <person name="Nam S.H."/>
            <person name="Kim D.W."/>
            <person name="Kim A."/>
            <person name="Kang A."/>
            <person name="Park K.H."/>
            <person name="Lee Y.S."/>
            <person name="Hirai M."/>
            <person name="Suzuki Y."/>
            <person name="Sugano S."/>
            <person name="Hashimoto K."/>
            <person name="Kim D.S."/>
            <person name="Park H.S."/>
        </authorList>
    </citation>
    <scope>NUCLEOTIDE SEQUENCE</scope>
    <source>
        <tissue evidence="1">Testis</tissue>
    </source>
</reference>
<name>G2HHH2_PANTR</name>
<dbReference type="Proteomes" id="UP000002277">
    <property type="component" value="Chromosome 6"/>
</dbReference>
<reference evidence="2 3" key="1">
    <citation type="journal article" date="2005" name="Nature">
        <title>Initial sequence of the chimpanzee genome and comparison with the human genome.</title>
        <authorList>
            <consortium name="Chimpanzee sequencing and analysis consortium"/>
        </authorList>
    </citation>
    <scope>NUCLEOTIDE SEQUENCE [LARGE SCALE GENOMIC DNA]</scope>
</reference>
<evidence type="ECO:0000313" key="3">
    <source>
        <dbReference type="Proteomes" id="UP000002277"/>
    </source>
</evidence>
<evidence type="ECO:0000313" key="1">
    <source>
        <dbReference type="EMBL" id="BAK63180.1"/>
    </source>
</evidence>
<dbReference type="Bgee" id="ENSPTRG00000046391">
    <property type="expression patterns" value="Expressed in pituitary gland and 17 other cell types or tissues"/>
</dbReference>
<sequence length="51" mass="5735">MDCPAPVKLSEDCSPCQCLHHNLMRSQATTTQLSYAKIPDSQKVTYRRGHS</sequence>
<accession>G2HHH2</accession>
<dbReference type="GeneTree" id="ENSGT00910000148679"/>
<proteinExistence type="evidence at transcript level"/>
<dbReference type="Ensembl" id="ENSPTRT00000079175.1">
    <property type="protein sequence ID" value="ENSPTRP00000081954.1"/>
    <property type="gene ID" value="ENSPTRG00000046391.1"/>
</dbReference>
<protein>
    <submittedName>
        <fullName evidence="1 2">Uncharacterized protein</fullName>
    </submittedName>
</protein>
<keyword evidence="3" id="KW-1185">Reference proteome</keyword>
<dbReference type="AlphaFoldDB" id="G2HHH2"/>
<reference evidence="2" key="3">
    <citation type="submission" date="2025-05" db="UniProtKB">
        <authorList>
            <consortium name="Ensembl"/>
        </authorList>
    </citation>
    <scope>IDENTIFICATION</scope>
</reference>
<dbReference type="EMBL" id="AACZ04054472">
    <property type="status" value="NOT_ANNOTATED_CDS"/>
    <property type="molecule type" value="Genomic_DNA"/>
</dbReference>
<organism evidence="1">
    <name type="scientific">Pan troglodytes</name>
    <name type="common">Chimpanzee</name>
    <dbReference type="NCBI Taxonomy" id="9598"/>
    <lineage>
        <taxon>Eukaryota</taxon>
        <taxon>Metazoa</taxon>
        <taxon>Chordata</taxon>
        <taxon>Craniata</taxon>
        <taxon>Vertebrata</taxon>
        <taxon>Euteleostomi</taxon>
        <taxon>Mammalia</taxon>
        <taxon>Eutheria</taxon>
        <taxon>Euarchontoglires</taxon>
        <taxon>Primates</taxon>
        <taxon>Haplorrhini</taxon>
        <taxon>Catarrhini</taxon>
        <taxon>Hominidae</taxon>
        <taxon>Pan</taxon>
    </lineage>
</organism>
<dbReference type="EMBL" id="AK306186">
    <property type="protein sequence ID" value="BAK63180.1"/>
    <property type="molecule type" value="mRNA"/>
</dbReference>
<evidence type="ECO:0000313" key="2">
    <source>
        <dbReference type="Ensembl" id="ENSPTRP00000081954.1"/>
    </source>
</evidence>